<dbReference type="Proteomes" id="UP001596302">
    <property type="component" value="Unassembled WGS sequence"/>
</dbReference>
<name>A0ABW1J9D1_9PSEU</name>
<proteinExistence type="predicted"/>
<evidence type="ECO:0000313" key="3">
    <source>
        <dbReference type="Proteomes" id="UP001596302"/>
    </source>
</evidence>
<protein>
    <submittedName>
        <fullName evidence="2">Uncharacterized protein</fullName>
    </submittedName>
</protein>
<gene>
    <name evidence="2" type="ORF">ACFQE5_22825</name>
</gene>
<feature type="region of interest" description="Disordered" evidence="1">
    <location>
        <begin position="78"/>
        <end position="108"/>
    </location>
</feature>
<evidence type="ECO:0000313" key="2">
    <source>
        <dbReference type="EMBL" id="MFC5997050.1"/>
    </source>
</evidence>
<comment type="caution">
    <text evidence="2">The sequence shown here is derived from an EMBL/GenBank/DDBJ whole genome shotgun (WGS) entry which is preliminary data.</text>
</comment>
<organism evidence="2 3">
    <name type="scientific">Pseudonocardia hispaniensis</name>
    <dbReference type="NCBI Taxonomy" id="904933"/>
    <lineage>
        <taxon>Bacteria</taxon>
        <taxon>Bacillati</taxon>
        <taxon>Actinomycetota</taxon>
        <taxon>Actinomycetes</taxon>
        <taxon>Pseudonocardiales</taxon>
        <taxon>Pseudonocardiaceae</taxon>
        <taxon>Pseudonocardia</taxon>
    </lineage>
</organism>
<dbReference type="EMBL" id="JBHSQW010000044">
    <property type="protein sequence ID" value="MFC5997050.1"/>
    <property type="molecule type" value="Genomic_DNA"/>
</dbReference>
<reference evidence="3" key="1">
    <citation type="journal article" date="2019" name="Int. J. Syst. Evol. Microbiol.">
        <title>The Global Catalogue of Microorganisms (GCM) 10K type strain sequencing project: providing services to taxonomists for standard genome sequencing and annotation.</title>
        <authorList>
            <consortium name="The Broad Institute Genomics Platform"/>
            <consortium name="The Broad Institute Genome Sequencing Center for Infectious Disease"/>
            <person name="Wu L."/>
            <person name="Ma J."/>
        </authorList>
    </citation>
    <scope>NUCLEOTIDE SEQUENCE [LARGE SCALE GENOMIC DNA]</scope>
    <source>
        <strain evidence="3">CCM 8391</strain>
    </source>
</reference>
<keyword evidence="3" id="KW-1185">Reference proteome</keyword>
<accession>A0ABW1J9D1</accession>
<sequence>MRPENLNIVIDGERYRTALSFLLADDGKGTFLFRALNSNYFVQRQGDRSTIDVLPPEQAQEMYLRLPHKHQELVAAFPRGNGGVGMDTPSSYDDEDERERLARQTVGR</sequence>
<evidence type="ECO:0000256" key="1">
    <source>
        <dbReference type="SAM" id="MobiDB-lite"/>
    </source>
</evidence>
<dbReference type="RefSeq" id="WP_379587957.1">
    <property type="nucleotide sequence ID" value="NZ_JBHSQW010000044.1"/>
</dbReference>